<feature type="region of interest" description="Disordered" evidence="1">
    <location>
        <begin position="92"/>
        <end position="111"/>
    </location>
</feature>
<gene>
    <name evidence="2" type="ORF">GCM10023176_34710</name>
</gene>
<organism evidence="2 3">
    <name type="scientific">Micromonospora coerulea</name>
    <dbReference type="NCBI Taxonomy" id="47856"/>
    <lineage>
        <taxon>Bacteria</taxon>
        <taxon>Bacillati</taxon>
        <taxon>Actinomycetota</taxon>
        <taxon>Actinomycetes</taxon>
        <taxon>Micromonosporales</taxon>
        <taxon>Micromonosporaceae</taxon>
        <taxon>Micromonospora</taxon>
    </lineage>
</organism>
<feature type="compositionally biased region" description="Low complexity" evidence="1">
    <location>
        <begin position="50"/>
        <end position="72"/>
    </location>
</feature>
<evidence type="ECO:0000313" key="2">
    <source>
        <dbReference type="EMBL" id="GAA4572232.1"/>
    </source>
</evidence>
<name>A0ABP8SQ07_9ACTN</name>
<comment type="caution">
    <text evidence="2">The sequence shown here is derived from an EMBL/GenBank/DDBJ whole genome shotgun (WGS) entry which is preliminary data.</text>
</comment>
<reference evidence="3" key="1">
    <citation type="journal article" date="2019" name="Int. J. Syst. Evol. Microbiol.">
        <title>The Global Catalogue of Microorganisms (GCM) 10K type strain sequencing project: providing services to taxonomists for standard genome sequencing and annotation.</title>
        <authorList>
            <consortium name="The Broad Institute Genomics Platform"/>
            <consortium name="The Broad Institute Genome Sequencing Center for Infectious Disease"/>
            <person name="Wu L."/>
            <person name="Ma J."/>
        </authorList>
    </citation>
    <scope>NUCLEOTIDE SEQUENCE [LARGE SCALE GENOMIC DNA]</scope>
    <source>
        <strain evidence="3">JCM 3175</strain>
    </source>
</reference>
<sequence length="111" mass="11735">MHALDCATMAEIVLLGEVTCPSGQLVLMDGGYLGLWSGDRAPEDVRQRGRSTGSPAARSTTSRSMASRSSTRCLTITAVSAASTRRCVPFRGRSRTATVSDARSPKATRTS</sequence>
<dbReference type="Proteomes" id="UP001500307">
    <property type="component" value="Unassembled WGS sequence"/>
</dbReference>
<protein>
    <submittedName>
        <fullName evidence="2">Uncharacterized protein</fullName>
    </submittedName>
</protein>
<evidence type="ECO:0000256" key="1">
    <source>
        <dbReference type="SAM" id="MobiDB-lite"/>
    </source>
</evidence>
<feature type="region of interest" description="Disordered" evidence="1">
    <location>
        <begin position="38"/>
        <end position="72"/>
    </location>
</feature>
<keyword evidence="3" id="KW-1185">Reference proteome</keyword>
<evidence type="ECO:0000313" key="3">
    <source>
        <dbReference type="Proteomes" id="UP001500307"/>
    </source>
</evidence>
<proteinExistence type="predicted"/>
<accession>A0ABP8SQ07</accession>
<dbReference type="EMBL" id="BAABGU010000018">
    <property type="protein sequence ID" value="GAA4572232.1"/>
    <property type="molecule type" value="Genomic_DNA"/>
</dbReference>
<feature type="compositionally biased region" description="Polar residues" evidence="1">
    <location>
        <begin position="95"/>
        <end position="111"/>
    </location>
</feature>